<dbReference type="AlphaFoldDB" id="A0AA86MHA8"/>
<evidence type="ECO:0000256" key="1">
    <source>
        <dbReference type="ARBA" id="ARBA00004651"/>
    </source>
</evidence>
<proteinExistence type="predicted"/>
<evidence type="ECO:0008006" key="9">
    <source>
        <dbReference type="Google" id="ProtNLM"/>
    </source>
</evidence>
<dbReference type="GO" id="GO:0005886">
    <property type="term" value="C:plasma membrane"/>
    <property type="evidence" value="ECO:0007669"/>
    <property type="project" value="UniProtKB-SubCell"/>
</dbReference>
<evidence type="ECO:0000313" key="8">
    <source>
        <dbReference type="Proteomes" id="UP001329151"/>
    </source>
</evidence>
<dbReference type="InterPro" id="IPR005538">
    <property type="entry name" value="LrgA/CidA"/>
</dbReference>
<keyword evidence="2" id="KW-1003">Cell membrane</keyword>
<dbReference type="EMBL" id="AP028947">
    <property type="protein sequence ID" value="BET24912.1"/>
    <property type="molecule type" value="Genomic_DNA"/>
</dbReference>
<feature type="transmembrane region" description="Helical" evidence="6">
    <location>
        <begin position="88"/>
        <end position="111"/>
    </location>
</feature>
<dbReference type="KEGG" id="lto:RGQ30_04130"/>
<keyword evidence="4 6" id="KW-1133">Transmembrane helix</keyword>
<feature type="transmembrane region" description="Helical" evidence="6">
    <location>
        <begin position="60"/>
        <end position="82"/>
    </location>
</feature>
<evidence type="ECO:0000256" key="6">
    <source>
        <dbReference type="SAM" id="Phobius"/>
    </source>
</evidence>
<dbReference type="Pfam" id="PF03788">
    <property type="entry name" value="LrgA"/>
    <property type="match status" value="1"/>
</dbReference>
<evidence type="ECO:0000256" key="5">
    <source>
        <dbReference type="ARBA" id="ARBA00023136"/>
    </source>
</evidence>
<reference evidence="7 8" key="1">
    <citation type="submission" date="2023-10" db="EMBL/GenBank/DDBJ databases">
        <title>Complete Genome Sequence of Limnobacter thiooxidans CS-K2T, Isolated from freshwater lake sediments in Bavaria, Germany.</title>
        <authorList>
            <person name="Naruki M."/>
            <person name="Watanabe A."/>
            <person name="Warashina T."/>
            <person name="Morita T."/>
            <person name="Arakawa K."/>
        </authorList>
    </citation>
    <scope>NUCLEOTIDE SEQUENCE [LARGE SCALE GENOMIC DNA]</scope>
    <source>
        <strain evidence="7 8">CS-K2</strain>
    </source>
</reference>
<keyword evidence="5 6" id="KW-0472">Membrane</keyword>
<dbReference type="PANTHER" id="PTHR33931">
    <property type="entry name" value="HOLIN-LIKE PROTEIN CIDA-RELATED"/>
    <property type="match status" value="1"/>
</dbReference>
<evidence type="ECO:0000313" key="7">
    <source>
        <dbReference type="EMBL" id="BET24912.1"/>
    </source>
</evidence>
<keyword evidence="8" id="KW-1185">Reference proteome</keyword>
<gene>
    <name evidence="7" type="ORF">RGQ30_04130</name>
</gene>
<protein>
    <recommendedName>
        <fullName evidence="9">Murein hydrolase transporter LrgA</fullName>
    </recommendedName>
</protein>
<organism evidence="7 8">
    <name type="scientific">Limnobacter thiooxidans</name>
    <dbReference type="NCBI Taxonomy" id="131080"/>
    <lineage>
        <taxon>Bacteria</taxon>
        <taxon>Pseudomonadati</taxon>
        <taxon>Pseudomonadota</taxon>
        <taxon>Betaproteobacteria</taxon>
        <taxon>Burkholderiales</taxon>
        <taxon>Burkholderiaceae</taxon>
        <taxon>Limnobacter</taxon>
    </lineage>
</organism>
<evidence type="ECO:0000256" key="3">
    <source>
        <dbReference type="ARBA" id="ARBA00022692"/>
    </source>
</evidence>
<dbReference type="PANTHER" id="PTHR33931:SF2">
    <property type="entry name" value="HOLIN-LIKE PROTEIN CIDA"/>
    <property type="match status" value="1"/>
</dbReference>
<dbReference type="Proteomes" id="UP001329151">
    <property type="component" value="Chromosome"/>
</dbReference>
<feature type="transmembrane region" description="Helical" evidence="6">
    <location>
        <begin position="31"/>
        <end position="48"/>
    </location>
</feature>
<accession>A0AA86MHA8</accession>
<name>A0AA86MHA8_9BURK</name>
<sequence length="142" mass="14963">MALHCHMLKSLTILLAFQALGELLSFAAFPSIPGPVLGLVSLLTYFFIRGGVPADIQTTANVFTANLGLLFVPAAVGVVVFWPVLAEFGFIILLTLLVSVVTTLVGTAFVLDRLAARFMPGEVSETGAANVSGQATEVIRND</sequence>
<comment type="subcellular location">
    <subcellularLocation>
        <location evidence="1">Cell membrane</location>
        <topology evidence="1">Multi-pass membrane protein</topology>
    </subcellularLocation>
</comment>
<evidence type="ECO:0000256" key="4">
    <source>
        <dbReference type="ARBA" id="ARBA00022989"/>
    </source>
</evidence>
<evidence type="ECO:0000256" key="2">
    <source>
        <dbReference type="ARBA" id="ARBA00022475"/>
    </source>
</evidence>
<keyword evidence="3 6" id="KW-0812">Transmembrane</keyword>